<name>A0A448YY33_9STRA</name>
<evidence type="ECO:0000256" key="1">
    <source>
        <dbReference type="SAM" id="MobiDB-lite"/>
    </source>
</evidence>
<dbReference type="AlphaFoldDB" id="A0A448YY33"/>
<keyword evidence="3" id="KW-1185">Reference proteome</keyword>
<organism evidence="2 3">
    <name type="scientific">Pseudo-nitzschia multistriata</name>
    <dbReference type="NCBI Taxonomy" id="183589"/>
    <lineage>
        <taxon>Eukaryota</taxon>
        <taxon>Sar</taxon>
        <taxon>Stramenopiles</taxon>
        <taxon>Ochrophyta</taxon>
        <taxon>Bacillariophyta</taxon>
        <taxon>Bacillariophyceae</taxon>
        <taxon>Bacillariophycidae</taxon>
        <taxon>Bacillariales</taxon>
        <taxon>Bacillariaceae</taxon>
        <taxon>Pseudo-nitzschia</taxon>
    </lineage>
</organism>
<feature type="compositionally biased region" description="Basic and acidic residues" evidence="1">
    <location>
        <begin position="170"/>
        <end position="193"/>
    </location>
</feature>
<protein>
    <submittedName>
        <fullName evidence="2">Uncharacterized protein</fullName>
    </submittedName>
</protein>
<sequence>MKSRQAPEDQIHGTHNNVPHDLVVDRFWPLDLLRFLQAVLSSTAIDQASVPRLDEGFDHVSARGDHQCRADPQRREQSALVHKDGDHPAAGIPQHKAAHQDPQLFFFLDLVRIDVTDVGHADGKVSEKETKDQVGDAKAPEGMPCEILDNVAGGADDGHPENRPLSSDLVADRSNEDAADRHSQETHHARELLPTHGMKYVAELNPNGAVVGKDSGSVPEHMMA</sequence>
<feature type="region of interest" description="Disordered" evidence="1">
    <location>
        <begin position="150"/>
        <end position="194"/>
    </location>
</feature>
<evidence type="ECO:0000313" key="2">
    <source>
        <dbReference type="EMBL" id="VEU34722.1"/>
    </source>
</evidence>
<dbReference type="EMBL" id="CAACVS010000037">
    <property type="protein sequence ID" value="VEU34722.1"/>
    <property type="molecule type" value="Genomic_DNA"/>
</dbReference>
<dbReference type="Proteomes" id="UP000291116">
    <property type="component" value="Unassembled WGS sequence"/>
</dbReference>
<reference evidence="2 3" key="1">
    <citation type="submission" date="2019-01" db="EMBL/GenBank/DDBJ databases">
        <authorList>
            <person name="Ferrante I. M."/>
        </authorList>
    </citation>
    <scope>NUCLEOTIDE SEQUENCE [LARGE SCALE GENOMIC DNA]</scope>
    <source>
        <strain evidence="2 3">B856</strain>
    </source>
</reference>
<evidence type="ECO:0000313" key="3">
    <source>
        <dbReference type="Proteomes" id="UP000291116"/>
    </source>
</evidence>
<proteinExistence type="predicted"/>
<gene>
    <name evidence="2" type="ORF">PSNMU_V1.4_AUG-EV-PASAV3_0014500</name>
</gene>
<accession>A0A448YY33</accession>